<keyword evidence="7" id="KW-1185">Reference proteome</keyword>
<keyword evidence="2" id="KW-0479">Metal-binding</keyword>
<keyword evidence="4" id="KW-0408">Iron</keyword>
<feature type="domain" description="Rubredoxin-like" evidence="5">
    <location>
        <begin position="436"/>
        <end position="487"/>
    </location>
</feature>
<evidence type="ECO:0000256" key="4">
    <source>
        <dbReference type="ARBA" id="ARBA00023004"/>
    </source>
</evidence>
<evidence type="ECO:0000313" key="6">
    <source>
        <dbReference type="EMBL" id="ATP55924.1"/>
    </source>
</evidence>
<sequence length="495" mass="57221">MENKEIKKHQVKVNLPGGIVSVGDLLQILNILEESGIENVRFGTRQQLYFSADEDKLEDIEHGFFISDTEFEIDTDKQPNIISSYVTEDIFNNSNWLREGVYRDILDSFNYTPRLKINLADNSQTLIPFFTGNLNFISSEIGNYWYLYIRFPRTNIIYCWSSLIYSEDIGTLSKLVEDAIFNNKNLFYDQVSIDGQLLENEVKLKGSILYQPLSAPLKLPDFQLPYYEGFNKYNDKYWLGIYRRNELFPVSFLKDLCAICAKTRIGQLYTTPWKSIIIKGVETDDKKLWNAVLDKNRINVRHASNELNWQSEDLCEYGLNLKRELITEFNKVDLRTFKLCFAVKTNPKSGLFGSVIIRKCTNSNEEEECKFDILHTTDFNPNSKNFTLYKSNILRASLAQELMQLCNNYYELQTLSEISSANNYYDSELVTEVEHVIVHQCNHCLTIYDEIWGDEANGILPGTSFSDLKEDYSCAMCGAPKSDIIPIHKESVLTV</sequence>
<dbReference type="PROSITE" id="PS50903">
    <property type="entry name" value="RUBREDOXIN_LIKE"/>
    <property type="match status" value="1"/>
</dbReference>
<accession>A0A2D1U347</accession>
<dbReference type="Proteomes" id="UP000223749">
    <property type="component" value="Chromosome"/>
</dbReference>
<dbReference type="KEGG" id="pgs:CPT03_05315"/>
<proteinExistence type="predicted"/>
<organism evidence="6 7">
    <name type="scientific">Pedobacter ginsengisoli</name>
    <dbReference type="NCBI Taxonomy" id="363852"/>
    <lineage>
        <taxon>Bacteria</taxon>
        <taxon>Pseudomonadati</taxon>
        <taxon>Bacteroidota</taxon>
        <taxon>Sphingobacteriia</taxon>
        <taxon>Sphingobacteriales</taxon>
        <taxon>Sphingobacteriaceae</taxon>
        <taxon>Pedobacter</taxon>
    </lineage>
</organism>
<evidence type="ECO:0000259" key="5">
    <source>
        <dbReference type="PROSITE" id="PS50903"/>
    </source>
</evidence>
<dbReference type="OrthoDB" id="9758182at2"/>
<dbReference type="InterPro" id="IPR024935">
    <property type="entry name" value="Rubredoxin_dom"/>
</dbReference>
<dbReference type="Gene3D" id="2.20.28.10">
    <property type="match status" value="1"/>
</dbReference>
<name>A0A2D1U347_9SPHI</name>
<evidence type="ECO:0000256" key="3">
    <source>
        <dbReference type="ARBA" id="ARBA00022982"/>
    </source>
</evidence>
<dbReference type="RefSeq" id="WP_099437866.1">
    <property type="nucleotide sequence ID" value="NZ_CP024091.1"/>
</dbReference>
<dbReference type="InterPro" id="IPR024934">
    <property type="entry name" value="Rubredoxin-like_dom"/>
</dbReference>
<dbReference type="CDD" id="cd00730">
    <property type="entry name" value="rubredoxin"/>
    <property type="match status" value="1"/>
</dbReference>
<keyword evidence="1" id="KW-0813">Transport</keyword>
<dbReference type="GO" id="GO:0005506">
    <property type="term" value="F:iron ion binding"/>
    <property type="evidence" value="ECO:0007669"/>
    <property type="project" value="InterPro"/>
</dbReference>
<evidence type="ECO:0000313" key="7">
    <source>
        <dbReference type="Proteomes" id="UP000223749"/>
    </source>
</evidence>
<dbReference type="EMBL" id="CP024091">
    <property type="protein sequence ID" value="ATP55924.1"/>
    <property type="molecule type" value="Genomic_DNA"/>
</dbReference>
<keyword evidence="3" id="KW-0249">Electron transport</keyword>
<evidence type="ECO:0000256" key="2">
    <source>
        <dbReference type="ARBA" id="ARBA00022723"/>
    </source>
</evidence>
<protein>
    <submittedName>
        <fullName evidence="6">Rubredoxin</fullName>
    </submittedName>
</protein>
<gene>
    <name evidence="6" type="ORF">CPT03_05315</name>
</gene>
<evidence type="ECO:0000256" key="1">
    <source>
        <dbReference type="ARBA" id="ARBA00022448"/>
    </source>
</evidence>
<dbReference type="AlphaFoldDB" id="A0A2D1U347"/>
<reference evidence="6 7" key="1">
    <citation type="submission" date="2017-10" db="EMBL/GenBank/DDBJ databases">
        <title>Whole genome of Pedobacter ginsengisoli T01R-27 isolated from tomato rhizosphere.</title>
        <authorList>
            <person name="Weon H.-Y."/>
            <person name="Lee S.A."/>
            <person name="Sang M.K."/>
            <person name="Song J."/>
        </authorList>
    </citation>
    <scope>NUCLEOTIDE SEQUENCE [LARGE SCALE GENOMIC DNA]</scope>
    <source>
        <strain evidence="6 7">T01R-27</strain>
    </source>
</reference>
<dbReference type="Pfam" id="PF00301">
    <property type="entry name" value="Rubredoxin"/>
    <property type="match status" value="1"/>
</dbReference>
<dbReference type="SUPFAM" id="SSF57802">
    <property type="entry name" value="Rubredoxin-like"/>
    <property type="match status" value="1"/>
</dbReference>